<proteinExistence type="predicted"/>
<gene>
    <name evidence="1" type="ORF">LCGC14_0406310</name>
</gene>
<evidence type="ECO:0008006" key="2">
    <source>
        <dbReference type="Google" id="ProtNLM"/>
    </source>
</evidence>
<reference evidence="1" key="1">
    <citation type="journal article" date="2015" name="Nature">
        <title>Complex archaea that bridge the gap between prokaryotes and eukaryotes.</title>
        <authorList>
            <person name="Spang A."/>
            <person name="Saw J.H."/>
            <person name="Jorgensen S.L."/>
            <person name="Zaremba-Niedzwiedzka K."/>
            <person name="Martijn J."/>
            <person name="Lind A.E."/>
            <person name="van Eijk R."/>
            <person name="Schleper C."/>
            <person name="Guy L."/>
            <person name="Ettema T.J."/>
        </authorList>
    </citation>
    <scope>NUCLEOTIDE SEQUENCE</scope>
</reference>
<dbReference type="AlphaFoldDB" id="A0A0F9TDG4"/>
<dbReference type="EMBL" id="LAZR01000353">
    <property type="protein sequence ID" value="KKN72927.1"/>
    <property type="molecule type" value="Genomic_DNA"/>
</dbReference>
<comment type="caution">
    <text evidence="1">The sequence shown here is derived from an EMBL/GenBank/DDBJ whole genome shotgun (WGS) entry which is preliminary data.</text>
</comment>
<name>A0A0F9TDG4_9ZZZZ</name>
<accession>A0A0F9TDG4</accession>
<evidence type="ECO:0000313" key="1">
    <source>
        <dbReference type="EMBL" id="KKN72927.1"/>
    </source>
</evidence>
<protein>
    <recommendedName>
        <fullName evidence="2">GIY-YIG domain-containing protein</fullName>
    </recommendedName>
</protein>
<organism evidence="1">
    <name type="scientific">marine sediment metagenome</name>
    <dbReference type="NCBI Taxonomy" id="412755"/>
    <lineage>
        <taxon>unclassified sequences</taxon>
        <taxon>metagenomes</taxon>
        <taxon>ecological metagenomes</taxon>
    </lineage>
</organism>
<sequence>MAETPTISWAGTSGEKYLYWIYAIGTSFKAEPGNYIFAKETKPNTWAPVYIGQTGNLSERLNNHDEMPCIKRNGGTHIHAHINNAGETTRLAEERDLVSKWSPPCNG</sequence>